<evidence type="ECO:0000256" key="1">
    <source>
        <dbReference type="ARBA" id="ARBA00012023"/>
    </source>
</evidence>
<organism evidence="8 9">
    <name type="scientific">Colocasia esculenta</name>
    <name type="common">Wild taro</name>
    <name type="synonym">Arum esculentum</name>
    <dbReference type="NCBI Taxonomy" id="4460"/>
    <lineage>
        <taxon>Eukaryota</taxon>
        <taxon>Viridiplantae</taxon>
        <taxon>Streptophyta</taxon>
        <taxon>Embryophyta</taxon>
        <taxon>Tracheophyta</taxon>
        <taxon>Spermatophyta</taxon>
        <taxon>Magnoliopsida</taxon>
        <taxon>Liliopsida</taxon>
        <taxon>Araceae</taxon>
        <taxon>Aroideae</taxon>
        <taxon>Colocasieae</taxon>
        <taxon>Colocasia</taxon>
    </lineage>
</organism>
<dbReference type="Pfam" id="PF06090">
    <property type="entry name" value="Ins_P5_2-kin"/>
    <property type="match status" value="2"/>
</dbReference>
<dbReference type="AlphaFoldDB" id="A0A843UUG4"/>
<evidence type="ECO:0000256" key="7">
    <source>
        <dbReference type="SAM" id="MobiDB-lite"/>
    </source>
</evidence>
<accession>A0A843UUG4</accession>
<protein>
    <recommendedName>
        <fullName evidence="1">inositol-pentakisphosphate 2-kinase</fullName>
        <ecNumber evidence="1">2.7.1.158</ecNumber>
    </recommendedName>
    <alternativeName>
        <fullName evidence="6">Ins(1,3,4,5,6)P5 2-kinase</fullName>
    </alternativeName>
</protein>
<proteinExistence type="predicted"/>
<gene>
    <name evidence="8" type="ORF">Taro_018640</name>
</gene>
<sequence>MALWLRRAEEADDWTYRGEGAANIVLGYAGSSPAFVGKVLRVRKASKTDGVAAQAAEGAPVLSAQEQLLWKDVDGLAGCTSEEVAGQLFALHVMSPLLGPQHVDPGAHVLVSKEFLQSVEKNILDQRPSWRVDAAKVNTSCDSALLMSDHSFFPHGDLKESACIAVEIKPKCGFLPLSKFIRRENVVKTSVTRFKMHQTLKLHEGQHKPWRHGYRDHNSQTNQPQQLHPVISCCGAATAGYCGYSGSQDHEKAVVVSTASNGCIWQFSIVVHHDRPCLGPSQSLLATVTLAACRRSCDLPPRRSAVLSQCECGHFLSFSVLRADFVFVIGMDFIGHSFLASLRSRGFLSLAMISRISEYDPLDLFSGSRDRIRKAIMGLFHCPQNNFRVFFNGSLAFGVLGGMMEKSEISTDETCKQNEAFENMLKAVILTENGQCLMSFLELVGEAIFTSEIMAHLLEVQKLDLLDIEGAIHAYYNIISQPCLVCKNLSDDELLNRCSSLHSLTLEESLEIVKTYLIAATAKDCSLMICFKPRGEIVASDNGSVYLKSTNQTFDYKNHIKDEELTTHSEEEPRMTKWKNAFVAAPLAAHSRNGLRTLFCGREHSVKGSGAFVKCAFSVTFHVGRSSTPLAWMEKSGRVAGSAPADPDPSRAGVGLSRAESG</sequence>
<evidence type="ECO:0000256" key="2">
    <source>
        <dbReference type="ARBA" id="ARBA00022679"/>
    </source>
</evidence>
<evidence type="ECO:0000256" key="4">
    <source>
        <dbReference type="ARBA" id="ARBA00022777"/>
    </source>
</evidence>
<dbReference type="GO" id="GO:0032958">
    <property type="term" value="P:inositol phosphate biosynthetic process"/>
    <property type="evidence" value="ECO:0007669"/>
    <property type="project" value="TreeGrafter"/>
</dbReference>
<evidence type="ECO:0000313" key="8">
    <source>
        <dbReference type="EMBL" id="MQL86117.1"/>
    </source>
</evidence>
<evidence type="ECO:0000256" key="3">
    <source>
        <dbReference type="ARBA" id="ARBA00022741"/>
    </source>
</evidence>
<keyword evidence="4" id="KW-0418">Kinase</keyword>
<keyword evidence="3" id="KW-0547">Nucleotide-binding</keyword>
<dbReference type="InterPro" id="IPR009286">
    <property type="entry name" value="Ins_P5_2-kin"/>
</dbReference>
<dbReference type="EMBL" id="NMUH01000874">
    <property type="protein sequence ID" value="MQL86117.1"/>
    <property type="molecule type" value="Genomic_DNA"/>
</dbReference>
<dbReference type="OrthoDB" id="272370at2759"/>
<comment type="caution">
    <text evidence="8">The sequence shown here is derived from an EMBL/GenBank/DDBJ whole genome shotgun (WGS) entry which is preliminary data.</text>
</comment>
<keyword evidence="2" id="KW-0808">Transferase</keyword>
<keyword evidence="5" id="KW-0067">ATP-binding</keyword>
<dbReference type="GO" id="GO:0005634">
    <property type="term" value="C:nucleus"/>
    <property type="evidence" value="ECO:0007669"/>
    <property type="project" value="TreeGrafter"/>
</dbReference>
<dbReference type="PANTHER" id="PTHR14456:SF2">
    <property type="entry name" value="INOSITOL-PENTAKISPHOSPHATE 2-KINASE"/>
    <property type="match status" value="1"/>
</dbReference>
<evidence type="ECO:0000256" key="6">
    <source>
        <dbReference type="ARBA" id="ARBA00029574"/>
    </source>
</evidence>
<dbReference type="GO" id="GO:0005524">
    <property type="term" value="F:ATP binding"/>
    <property type="evidence" value="ECO:0007669"/>
    <property type="project" value="UniProtKB-KW"/>
</dbReference>
<dbReference type="PANTHER" id="PTHR14456">
    <property type="entry name" value="INOSITOL POLYPHOSPHATE KINASE 1"/>
    <property type="match status" value="1"/>
</dbReference>
<keyword evidence="9" id="KW-1185">Reference proteome</keyword>
<evidence type="ECO:0000313" key="9">
    <source>
        <dbReference type="Proteomes" id="UP000652761"/>
    </source>
</evidence>
<reference evidence="8" key="1">
    <citation type="submission" date="2017-07" db="EMBL/GenBank/DDBJ databases">
        <title>Taro Niue Genome Assembly and Annotation.</title>
        <authorList>
            <person name="Atibalentja N."/>
            <person name="Keating K."/>
            <person name="Fields C.J."/>
        </authorList>
    </citation>
    <scope>NUCLEOTIDE SEQUENCE</scope>
    <source>
        <strain evidence="8">Niue_2</strain>
        <tissue evidence="8">Leaf</tissue>
    </source>
</reference>
<dbReference type="Proteomes" id="UP000652761">
    <property type="component" value="Unassembled WGS sequence"/>
</dbReference>
<dbReference type="EC" id="2.7.1.158" evidence="1"/>
<evidence type="ECO:0000256" key="5">
    <source>
        <dbReference type="ARBA" id="ARBA00022840"/>
    </source>
</evidence>
<name>A0A843UUG4_COLES</name>
<feature type="region of interest" description="Disordered" evidence="7">
    <location>
        <begin position="636"/>
        <end position="662"/>
    </location>
</feature>
<dbReference type="Gene3D" id="3.30.200.110">
    <property type="entry name" value="Inositol-pentakisphosphate 2-kinase, N-lobe"/>
    <property type="match status" value="1"/>
</dbReference>
<dbReference type="InterPro" id="IPR043001">
    <property type="entry name" value="IP5_2-K_N_lobe"/>
</dbReference>
<dbReference type="GO" id="GO:0035299">
    <property type="term" value="F:inositol-1,3,4,5,6-pentakisphosphate 2-kinase activity"/>
    <property type="evidence" value="ECO:0007669"/>
    <property type="project" value="UniProtKB-EC"/>
</dbReference>